<dbReference type="GO" id="GO:0003676">
    <property type="term" value="F:nucleic acid binding"/>
    <property type="evidence" value="ECO:0007669"/>
    <property type="project" value="InterPro"/>
</dbReference>
<dbReference type="PANTHER" id="PTHR47959:SF1">
    <property type="entry name" value="ATP-DEPENDENT RNA HELICASE DBPA"/>
    <property type="match status" value="1"/>
</dbReference>
<dbReference type="SMART" id="SM00490">
    <property type="entry name" value="HELICc"/>
    <property type="match status" value="1"/>
</dbReference>
<comment type="caution">
    <text evidence="9">The sequence shown here is derived from an EMBL/GenBank/DDBJ whole genome shotgun (WGS) entry which is preliminary data.</text>
</comment>
<dbReference type="InterPro" id="IPR014001">
    <property type="entry name" value="Helicase_ATP-bd"/>
</dbReference>
<evidence type="ECO:0000256" key="1">
    <source>
        <dbReference type="ARBA" id="ARBA00022741"/>
    </source>
</evidence>
<dbReference type="Proteomes" id="UP000187209">
    <property type="component" value="Unassembled WGS sequence"/>
</dbReference>
<keyword evidence="10" id="KW-1185">Reference proteome</keyword>
<feature type="short sequence motif" description="Q motif" evidence="5">
    <location>
        <begin position="11"/>
        <end position="39"/>
    </location>
</feature>
<keyword evidence="1" id="KW-0547">Nucleotide-binding</keyword>
<dbReference type="PROSITE" id="PS51192">
    <property type="entry name" value="HELICASE_ATP_BIND_1"/>
    <property type="match status" value="1"/>
</dbReference>
<sequence>MRLAKASLKYKTFDELGLLPGLLKVLKSKDITQPTAIQSMSIPHLLKNDSHSLIAAQTGTGKTLSYVLPLFHLLKAQELESQKILTEKNSPRAVIIVPNRELSKQCEKVVCLFKHEIRLKTFSLHSGQKWKTECTELEQGVDILIGTPDKIDKHRKQKTLNFSNVTNMIIDESDTLIDAGFANHLDLYFQELQNKAKLAFVSATFSHPLEKFITERFAYSENQRKPFIHKIIEEKTHLNLTHLKHEFVQLQEYDKNPIFEKMLFDVNSMMGNGGCIIFCNSIQSARAVEYLVNEKGMKAVSLHGDIPPKRRSDNIKAFNDREARFLVCTDLGSRGLDFPFVNYVLQFDFPKTQSDYIHRAGRAGRAGRPGSVITFYRKSDIPVVQEFKKSYEKSQPLRMSFSAYSLKNKHFLIKSTPKVQNNLPHKDND</sequence>
<dbReference type="CDD" id="cd00268">
    <property type="entry name" value="DEADc"/>
    <property type="match status" value="1"/>
</dbReference>
<evidence type="ECO:0000313" key="9">
    <source>
        <dbReference type="EMBL" id="OMJ87495.1"/>
    </source>
</evidence>
<dbReference type="GO" id="GO:0003724">
    <property type="term" value="F:RNA helicase activity"/>
    <property type="evidence" value="ECO:0007669"/>
    <property type="project" value="InterPro"/>
</dbReference>
<dbReference type="InterPro" id="IPR027417">
    <property type="entry name" value="P-loop_NTPase"/>
</dbReference>
<evidence type="ECO:0008006" key="11">
    <source>
        <dbReference type="Google" id="ProtNLM"/>
    </source>
</evidence>
<evidence type="ECO:0000256" key="4">
    <source>
        <dbReference type="ARBA" id="ARBA00022840"/>
    </source>
</evidence>
<evidence type="ECO:0000259" key="7">
    <source>
        <dbReference type="PROSITE" id="PS51194"/>
    </source>
</evidence>
<keyword evidence="2" id="KW-0378">Hydrolase</keyword>
<dbReference type="InterPro" id="IPR044742">
    <property type="entry name" value="DEAD/DEAH_RhlB"/>
</dbReference>
<feature type="domain" description="Helicase C-terminal" evidence="7">
    <location>
        <begin position="258"/>
        <end position="412"/>
    </location>
</feature>
<proteinExistence type="predicted"/>
<evidence type="ECO:0000256" key="5">
    <source>
        <dbReference type="PROSITE-ProRule" id="PRU00552"/>
    </source>
</evidence>
<feature type="domain" description="DEAD-box RNA helicase Q" evidence="8">
    <location>
        <begin position="11"/>
        <end position="39"/>
    </location>
</feature>
<dbReference type="Gene3D" id="3.40.50.300">
    <property type="entry name" value="P-loop containing nucleotide triphosphate hydrolases"/>
    <property type="match status" value="2"/>
</dbReference>
<dbReference type="InterPro" id="IPR014014">
    <property type="entry name" value="RNA_helicase_DEAD_Q_motif"/>
</dbReference>
<dbReference type="InterPro" id="IPR011545">
    <property type="entry name" value="DEAD/DEAH_box_helicase_dom"/>
</dbReference>
<dbReference type="InterPro" id="IPR001650">
    <property type="entry name" value="Helicase_C-like"/>
</dbReference>
<dbReference type="AlphaFoldDB" id="A0A1R2CEW0"/>
<evidence type="ECO:0000313" key="10">
    <source>
        <dbReference type="Proteomes" id="UP000187209"/>
    </source>
</evidence>
<keyword evidence="4" id="KW-0067">ATP-binding</keyword>
<feature type="domain" description="Helicase ATP-binding" evidence="6">
    <location>
        <begin position="43"/>
        <end position="223"/>
    </location>
</feature>
<dbReference type="SUPFAM" id="SSF52540">
    <property type="entry name" value="P-loop containing nucleoside triphosphate hydrolases"/>
    <property type="match status" value="1"/>
</dbReference>
<dbReference type="InterPro" id="IPR050079">
    <property type="entry name" value="DEAD_box_RNA_helicase"/>
</dbReference>
<dbReference type="PROSITE" id="PS51194">
    <property type="entry name" value="HELICASE_CTER"/>
    <property type="match status" value="1"/>
</dbReference>
<dbReference type="EMBL" id="MPUH01000175">
    <property type="protein sequence ID" value="OMJ87495.1"/>
    <property type="molecule type" value="Genomic_DNA"/>
</dbReference>
<dbReference type="CDD" id="cd18787">
    <property type="entry name" value="SF2_C_DEAD"/>
    <property type="match status" value="1"/>
</dbReference>
<reference evidence="9 10" key="1">
    <citation type="submission" date="2016-11" db="EMBL/GenBank/DDBJ databases">
        <title>The macronuclear genome of Stentor coeruleus: a giant cell with tiny introns.</title>
        <authorList>
            <person name="Slabodnick M."/>
            <person name="Ruby J.G."/>
            <person name="Reiff S.B."/>
            <person name="Swart E.C."/>
            <person name="Gosai S."/>
            <person name="Prabakaran S."/>
            <person name="Witkowska E."/>
            <person name="Larue G.E."/>
            <person name="Fisher S."/>
            <person name="Freeman R.M."/>
            <person name="Gunawardena J."/>
            <person name="Chu W."/>
            <person name="Stover N.A."/>
            <person name="Gregory B.D."/>
            <person name="Nowacki M."/>
            <person name="Derisi J."/>
            <person name="Roy S.W."/>
            <person name="Marshall W.F."/>
            <person name="Sood P."/>
        </authorList>
    </citation>
    <scope>NUCLEOTIDE SEQUENCE [LARGE SCALE GENOMIC DNA]</scope>
    <source>
        <strain evidence="9">WM001</strain>
    </source>
</reference>
<accession>A0A1R2CEW0</accession>
<evidence type="ECO:0000256" key="3">
    <source>
        <dbReference type="ARBA" id="ARBA00022806"/>
    </source>
</evidence>
<dbReference type="GO" id="GO:0016787">
    <property type="term" value="F:hydrolase activity"/>
    <property type="evidence" value="ECO:0007669"/>
    <property type="project" value="UniProtKB-KW"/>
</dbReference>
<name>A0A1R2CEW0_9CILI</name>
<protein>
    <recommendedName>
        <fullName evidence="11">RNA helicase</fullName>
    </recommendedName>
</protein>
<evidence type="ECO:0000256" key="2">
    <source>
        <dbReference type="ARBA" id="ARBA00022801"/>
    </source>
</evidence>
<gene>
    <name evidence="9" type="ORF">SteCoe_10747</name>
</gene>
<keyword evidence="3" id="KW-0347">Helicase</keyword>
<dbReference type="PANTHER" id="PTHR47959">
    <property type="entry name" value="ATP-DEPENDENT RNA HELICASE RHLE-RELATED"/>
    <property type="match status" value="1"/>
</dbReference>
<dbReference type="OrthoDB" id="10256233at2759"/>
<dbReference type="PROSITE" id="PS51195">
    <property type="entry name" value="Q_MOTIF"/>
    <property type="match status" value="1"/>
</dbReference>
<dbReference type="Pfam" id="PF00270">
    <property type="entry name" value="DEAD"/>
    <property type="match status" value="1"/>
</dbReference>
<dbReference type="GO" id="GO:0005524">
    <property type="term" value="F:ATP binding"/>
    <property type="evidence" value="ECO:0007669"/>
    <property type="project" value="UniProtKB-KW"/>
</dbReference>
<dbReference type="GO" id="GO:0005829">
    <property type="term" value="C:cytosol"/>
    <property type="evidence" value="ECO:0007669"/>
    <property type="project" value="TreeGrafter"/>
</dbReference>
<organism evidence="9 10">
    <name type="scientific">Stentor coeruleus</name>
    <dbReference type="NCBI Taxonomy" id="5963"/>
    <lineage>
        <taxon>Eukaryota</taxon>
        <taxon>Sar</taxon>
        <taxon>Alveolata</taxon>
        <taxon>Ciliophora</taxon>
        <taxon>Postciliodesmatophora</taxon>
        <taxon>Heterotrichea</taxon>
        <taxon>Heterotrichida</taxon>
        <taxon>Stentoridae</taxon>
        <taxon>Stentor</taxon>
    </lineage>
</organism>
<evidence type="ECO:0000259" key="8">
    <source>
        <dbReference type="PROSITE" id="PS51195"/>
    </source>
</evidence>
<dbReference type="SMART" id="SM00487">
    <property type="entry name" value="DEXDc"/>
    <property type="match status" value="1"/>
</dbReference>
<evidence type="ECO:0000259" key="6">
    <source>
        <dbReference type="PROSITE" id="PS51192"/>
    </source>
</evidence>
<dbReference type="Pfam" id="PF00271">
    <property type="entry name" value="Helicase_C"/>
    <property type="match status" value="1"/>
</dbReference>